<evidence type="ECO:0000313" key="1">
    <source>
        <dbReference type="EMBL" id="MBR7830396.1"/>
    </source>
</evidence>
<gene>
    <name evidence="1" type="ORF">KDK95_29100</name>
</gene>
<protein>
    <submittedName>
        <fullName evidence="1">Uncharacterized protein</fullName>
    </submittedName>
</protein>
<sequence length="189" mass="21149">MLSGVFGLSENVRALIGRRVELTTLSCTVVVSSMRSTARADQRYRCLWRSGDCREERASSTVLASGGWRWEIPSHAGPVVAGPRGELPLDAMTDPRTMIEDCDVRLVDDDATYEGRAALVVEVERPRSVRGYDRVLTLDAEFGIVLVDRDLVSGREVRLVGVRFDEELDPGLFDYRPEPWRTVIHAQPC</sequence>
<comment type="caution">
    <text evidence="1">The sequence shown here is derived from an EMBL/GenBank/DDBJ whole genome shotgun (WGS) entry which is preliminary data.</text>
</comment>
<dbReference type="Proteomes" id="UP000676325">
    <property type="component" value="Unassembled WGS sequence"/>
</dbReference>
<proteinExistence type="predicted"/>
<name>A0A941IPG2_9ACTN</name>
<evidence type="ECO:0000313" key="2">
    <source>
        <dbReference type="Proteomes" id="UP000676325"/>
    </source>
</evidence>
<accession>A0A941IPG2</accession>
<keyword evidence="2" id="KW-1185">Reference proteome</keyword>
<organism evidence="1 2">
    <name type="scientific">Actinospica acidithermotolerans</name>
    <dbReference type="NCBI Taxonomy" id="2828514"/>
    <lineage>
        <taxon>Bacteria</taxon>
        <taxon>Bacillati</taxon>
        <taxon>Actinomycetota</taxon>
        <taxon>Actinomycetes</taxon>
        <taxon>Catenulisporales</taxon>
        <taxon>Actinospicaceae</taxon>
        <taxon>Actinospica</taxon>
    </lineage>
</organism>
<dbReference type="EMBL" id="JAGSOH010000130">
    <property type="protein sequence ID" value="MBR7830396.1"/>
    <property type="molecule type" value="Genomic_DNA"/>
</dbReference>
<dbReference type="AlphaFoldDB" id="A0A941IPG2"/>
<dbReference type="RefSeq" id="WP_212521523.1">
    <property type="nucleotide sequence ID" value="NZ_JAGSOH010000130.1"/>
</dbReference>
<reference evidence="1" key="1">
    <citation type="submission" date="2021-04" db="EMBL/GenBank/DDBJ databases">
        <title>Genome based classification of Actinospica acidithermotolerans sp. nov., an actinobacterium isolated from an Indonesian hot spring.</title>
        <authorList>
            <person name="Kusuma A.B."/>
            <person name="Putra K.E."/>
            <person name="Nafisah S."/>
            <person name="Loh J."/>
            <person name="Nouioui I."/>
            <person name="Goodfellow M."/>
        </authorList>
    </citation>
    <scope>NUCLEOTIDE SEQUENCE</scope>
    <source>
        <strain evidence="1">MGRD01-02</strain>
    </source>
</reference>